<dbReference type="Pfam" id="PF01799">
    <property type="entry name" value="Fer2_2"/>
    <property type="match status" value="1"/>
</dbReference>
<dbReference type="SUPFAM" id="SSF47741">
    <property type="entry name" value="CO dehydrogenase ISP C-domain like"/>
    <property type="match status" value="1"/>
</dbReference>
<evidence type="ECO:0000256" key="5">
    <source>
        <dbReference type="ARBA" id="ARBA00023014"/>
    </source>
</evidence>
<dbReference type="Pfam" id="PF00111">
    <property type="entry name" value="Fer2"/>
    <property type="match status" value="1"/>
</dbReference>
<evidence type="ECO:0000313" key="9">
    <source>
        <dbReference type="EMBL" id="QEC50759.1"/>
    </source>
</evidence>
<dbReference type="GO" id="GO:0051537">
    <property type="term" value="F:2 iron, 2 sulfur cluster binding"/>
    <property type="evidence" value="ECO:0007669"/>
    <property type="project" value="UniProtKB-KW"/>
</dbReference>
<gene>
    <name evidence="9" type="ORF">FSW04_12940</name>
</gene>
<accession>A0A5B8UC22</accession>
<protein>
    <submittedName>
        <fullName evidence="9">2Fe-2S iron-sulfur cluster binding domain-containing protein</fullName>
    </submittedName>
</protein>
<dbReference type="KEGG" id="bsol:FSW04_12940"/>
<feature type="region of interest" description="Disordered" evidence="7">
    <location>
        <begin position="25"/>
        <end position="269"/>
    </location>
</feature>
<keyword evidence="10" id="KW-1185">Reference proteome</keyword>
<organism evidence="9 10">
    <name type="scientific">Baekduia soli</name>
    <dbReference type="NCBI Taxonomy" id="496014"/>
    <lineage>
        <taxon>Bacteria</taxon>
        <taxon>Bacillati</taxon>
        <taxon>Actinomycetota</taxon>
        <taxon>Thermoleophilia</taxon>
        <taxon>Solirubrobacterales</taxon>
        <taxon>Baekduiaceae</taxon>
        <taxon>Baekduia</taxon>
    </lineage>
</organism>
<evidence type="ECO:0000256" key="2">
    <source>
        <dbReference type="ARBA" id="ARBA00022723"/>
    </source>
</evidence>
<keyword evidence="3" id="KW-0560">Oxidoreductase</keyword>
<dbReference type="InterPro" id="IPR052914">
    <property type="entry name" value="Aldehyde_Oxdr_Iron-Sulfur"/>
</dbReference>
<dbReference type="InterPro" id="IPR036884">
    <property type="entry name" value="2Fe-2S-bd_dom_sf"/>
</dbReference>
<dbReference type="PROSITE" id="PS51085">
    <property type="entry name" value="2FE2S_FER_2"/>
    <property type="match status" value="1"/>
</dbReference>
<evidence type="ECO:0000256" key="3">
    <source>
        <dbReference type="ARBA" id="ARBA00023002"/>
    </source>
</evidence>
<dbReference type="EMBL" id="CP042430">
    <property type="protein sequence ID" value="QEC50759.1"/>
    <property type="molecule type" value="Genomic_DNA"/>
</dbReference>
<dbReference type="CDD" id="cd00207">
    <property type="entry name" value="fer2"/>
    <property type="match status" value="1"/>
</dbReference>
<dbReference type="InterPro" id="IPR006058">
    <property type="entry name" value="2Fe2S_fd_BS"/>
</dbReference>
<dbReference type="GO" id="GO:0046872">
    <property type="term" value="F:metal ion binding"/>
    <property type="evidence" value="ECO:0007669"/>
    <property type="project" value="UniProtKB-KW"/>
</dbReference>
<feature type="compositionally biased region" description="Low complexity" evidence="7">
    <location>
        <begin position="115"/>
        <end position="133"/>
    </location>
</feature>
<keyword evidence="1" id="KW-0001">2Fe-2S</keyword>
<proteinExistence type="predicted"/>
<dbReference type="GO" id="GO:0016903">
    <property type="term" value="F:oxidoreductase activity, acting on the aldehyde or oxo group of donors"/>
    <property type="evidence" value="ECO:0007669"/>
    <property type="project" value="TreeGrafter"/>
</dbReference>
<comment type="pathway">
    <text evidence="6">Alkaloid degradation; nicotine degradation.</text>
</comment>
<evidence type="ECO:0000313" key="10">
    <source>
        <dbReference type="Proteomes" id="UP000321805"/>
    </source>
</evidence>
<dbReference type="InterPro" id="IPR036010">
    <property type="entry name" value="2Fe-2S_ferredoxin-like_sf"/>
</dbReference>
<dbReference type="AlphaFoldDB" id="A0A5B8UC22"/>
<feature type="compositionally biased region" description="Basic and acidic residues" evidence="7">
    <location>
        <begin position="245"/>
        <end position="259"/>
    </location>
</feature>
<dbReference type="FunFam" id="3.10.20.30:FF:000020">
    <property type="entry name" value="Xanthine dehydrogenase iron-sulfur subunit"/>
    <property type="match status" value="1"/>
</dbReference>
<evidence type="ECO:0000256" key="4">
    <source>
        <dbReference type="ARBA" id="ARBA00023004"/>
    </source>
</evidence>
<dbReference type="SUPFAM" id="SSF54292">
    <property type="entry name" value="2Fe-2S ferredoxin-like"/>
    <property type="match status" value="1"/>
</dbReference>
<reference evidence="9 10" key="1">
    <citation type="journal article" date="2018" name="J. Microbiol.">
        <title>Baekduia soli gen. nov., sp. nov., a novel bacterium isolated from the soil of Baekdu Mountain and proposal of a novel family name, Baekduiaceae fam. nov.</title>
        <authorList>
            <person name="An D.S."/>
            <person name="Siddiqi M.Z."/>
            <person name="Kim K.H."/>
            <person name="Yu H.S."/>
            <person name="Im W.T."/>
        </authorList>
    </citation>
    <scope>NUCLEOTIDE SEQUENCE [LARGE SCALE GENOMIC DNA]</scope>
    <source>
        <strain evidence="9 10">BR7-21</strain>
    </source>
</reference>
<dbReference type="InterPro" id="IPR001041">
    <property type="entry name" value="2Fe-2S_ferredoxin-type"/>
</dbReference>
<dbReference type="PANTHER" id="PTHR45331">
    <property type="entry name" value="OXIDOREDUCTASE, IRON-SULPHUR BINDING SUBUNIT-RELATED-RELATED"/>
    <property type="match status" value="1"/>
</dbReference>
<feature type="domain" description="2Fe-2S ferredoxin-type" evidence="8">
    <location>
        <begin position="297"/>
        <end position="373"/>
    </location>
</feature>
<evidence type="ECO:0000256" key="1">
    <source>
        <dbReference type="ARBA" id="ARBA00022714"/>
    </source>
</evidence>
<feature type="compositionally biased region" description="Basic residues" evidence="7">
    <location>
        <begin position="166"/>
        <end position="176"/>
    </location>
</feature>
<feature type="compositionally biased region" description="Low complexity" evidence="7">
    <location>
        <begin position="85"/>
        <end position="98"/>
    </location>
</feature>
<feature type="compositionally biased region" description="Low complexity" evidence="7">
    <location>
        <begin position="154"/>
        <end position="165"/>
    </location>
</feature>
<sequence length="461" mass="48663">MRHQGGAAPARVLRKPLALRVPAVAAGDAPRAVVGSPDARPRGARPARTARDPARHVGPPRPAPPGRRRDGAGGAARRRRRPHGAPDARCGPQPAHGPARGGRHAGRPGDPLCGRQPPRSPARCRARAAPAGLPRRRRQRDHVAARVDRGALCPRRAAPAGQRAARAARRARRPGRPARAAPARQRTGGTARRARQTGRAAPPRPARQPAAGAAHRAGRPAPAARPRPASQPARGPARGPRRPARAREARPALDADVPRVARGRARAARPRLRRAGLSALRRQPCRVQAAAMTISTLPVVLHVNGDERRLDLDTRTTLLDALREDLGLTGAKKGCDHGQCGACTVLVDGRRVNACLALAVAHDGAEVTTIEGLADGEDLHPMQEAFLEHDAYQCGYCTPGQICSAVGMLDELRRGWPSAATPDVAAAPALDGDEVRERMSGNLCRCGAYMNIVPAIMEAGA</sequence>
<dbReference type="Gene3D" id="1.10.150.120">
    <property type="entry name" value="[2Fe-2S]-binding domain"/>
    <property type="match status" value="1"/>
</dbReference>
<dbReference type="PROSITE" id="PS00197">
    <property type="entry name" value="2FE2S_FER_1"/>
    <property type="match status" value="1"/>
</dbReference>
<dbReference type="PANTHER" id="PTHR45331:SF2">
    <property type="entry name" value="OXIDOREDUCTASE WITH IRON-SULFUR SUBUNIT"/>
    <property type="match status" value="1"/>
</dbReference>
<evidence type="ECO:0000256" key="6">
    <source>
        <dbReference type="ARBA" id="ARBA00060707"/>
    </source>
</evidence>
<dbReference type="InterPro" id="IPR002888">
    <property type="entry name" value="2Fe-2S-bd"/>
</dbReference>
<keyword evidence="2" id="KW-0479">Metal-binding</keyword>
<evidence type="ECO:0000259" key="8">
    <source>
        <dbReference type="PROSITE" id="PS51085"/>
    </source>
</evidence>
<dbReference type="Gene3D" id="3.10.20.30">
    <property type="match status" value="1"/>
</dbReference>
<dbReference type="OrthoDB" id="159930at2"/>
<name>A0A5B8UC22_9ACTN</name>
<keyword evidence="5" id="KW-0411">Iron-sulfur</keyword>
<dbReference type="InterPro" id="IPR012675">
    <property type="entry name" value="Beta-grasp_dom_sf"/>
</dbReference>
<feature type="compositionally biased region" description="Low complexity" evidence="7">
    <location>
        <begin position="177"/>
        <end position="238"/>
    </location>
</feature>
<dbReference type="Proteomes" id="UP000321805">
    <property type="component" value="Chromosome"/>
</dbReference>
<keyword evidence="4" id="KW-0408">Iron</keyword>
<evidence type="ECO:0000256" key="7">
    <source>
        <dbReference type="SAM" id="MobiDB-lite"/>
    </source>
</evidence>